<dbReference type="PANTHER" id="PTHR22803">
    <property type="entry name" value="MANNOSE, PHOSPHOLIPASE, LECTIN RECEPTOR RELATED"/>
    <property type="match status" value="1"/>
</dbReference>
<keyword evidence="1" id="KW-1015">Disulfide bond</keyword>
<comment type="caution">
    <text evidence="4">The sequence shown here is derived from an EMBL/GenBank/DDBJ whole genome shotgun (WGS) entry which is preliminary data.</text>
</comment>
<dbReference type="InterPro" id="IPR001304">
    <property type="entry name" value="C-type_lectin-like"/>
</dbReference>
<accession>A0ABD0W5U6</accession>
<sequence>MRVFGIAGDQYEWLDWSPVTFVFWGPGEPNNANGEEQCVQMNRHRGNWNDVNCARTNAGYLCKKYPGADHTPPPPTQPWMGYCPDGWKLFRNKCFRFKGHKHENANWSSARNWCKSENAELAVIDNQFENDFVSSYLLELHWPAWIGLTDSLVEGGFGWSDGVSPVLYTNWADKEPNNNEGLEHCTAMIHNHLVSGRWNDDMCSKEQSWVCSMKKSSSIPPPPTKNPCKSGYISWYKNCYKLVEEPKTWDAAQTACKQEGGNLASIDVSYEQAFVAGAMLEGKTDAWIGLRRTDSSLFKWIDGWPVFFTHWGPGEPSNHQTEGCVSMHGDRFFHGTWNDTDCMSGKAYICKITTESPPATPPPGDGKCLPGWAPYGRYCYFIYNEAQGFSWPESRHYCQLAKGDLVSIHSRAEMEFLIKLNTKKIHNVWIGLTRDNNFGWSWSDLNSLAFLNWAANEPNEAFHPGDVGRENCVEMYPDGLWNDNNCVQKRGFACRHRQYYTTDDSGGIVIPTDAPAISSAGLVAGAVIGAIVVSAIIIALLYYAFSIKGVKLSVPSFPKRMGRTIDVPTFNNPNFAGESET</sequence>
<evidence type="ECO:0000313" key="5">
    <source>
        <dbReference type="Proteomes" id="UP001557470"/>
    </source>
</evidence>
<dbReference type="PROSITE" id="PS50041">
    <property type="entry name" value="C_TYPE_LECTIN_2"/>
    <property type="match status" value="4"/>
</dbReference>
<proteinExistence type="predicted"/>
<gene>
    <name evidence="4" type="ORF">UPYG_G00287380</name>
</gene>
<feature type="transmembrane region" description="Helical" evidence="2">
    <location>
        <begin position="522"/>
        <end position="545"/>
    </location>
</feature>
<dbReference type="Gene3D" id="3.10.100.10">
    <property type="entry name" value="Mannose-Binding Protein A, subunit A"/>
    <property type="match status" value="4"/>
</dbReference>
<dbReference type="PROSITE" id="PS00615">
    <property type="entry name" value="C_TYPE_LECTIN_1"/>
    <property type="match status" value="4"/>
</dbReference>
<evidence type="ECO:0000313" key="4">
    <source>
        <dbReference type="EMBL" id="KAL0965896.1"/>
    </source>
</evidence>
<feature type="domain" description="C-type lectin" evidence="3">
    <location>
        <begin position="235"/>
        <end position="351"/>
    </location>
</feature>
<organism evidence="4 5">
    <name type="scientific">Umbra pygmaea</name>
    <name type="common">Eastern mudminnow</name>
    <dbReference type="NCBI Taxonomy" id="75934"/>
    <lineage>
        <taxon>Eukaryota</taxon>
        <taxon>Metazoa</taxon>
        <taxon>Chordata</taxon>
        <taxon>Craniata</taxon>
        <taxon>Vertebrata</taxon>
        <taxon>Euteleostomi</taxon>
        <taxon>Actinopterygii</taxon>
        <taxon>Neopterygii</taxon>
        <taxon>Teleostei</taxon>
        <taxon>Protacanthopterygii</taxon>
        <taxon>Esociformes</taxon>
        <taxon>Umbridae</taxon>
        <taxon>Umbra</taxon>
    </lineage>
</organism>
<dbReference type="SMART" id="SM00034">
    <property type="entry name" value="CLECT"/>
    <property type="match status" value="3"/>
</dbReference>
<dbReference type="CDD" id="cd00037">
    <property type="entry name" value="CLECT"/>
    <property type="match status" value="3"/>
</dbReference>
<feature type="domain" description="C-type lectin" evidence="3">
    <location>
        <begin position="11"/>
        <end position="53"/>
    </location>
</feature>
<keyword evidence="5" id="KW-1185">Reference proteome</keyword>
<dbReference type="InterPro" id="IPR016187">
    <property type="entry name" value="CTDL_fold"/>
</dbReference>
<dbReference type="EMBL" id="JAGEUA010000009">
    <property type="protein sequence ID" value="KAL0965896.1"/>
    <property type="molecule type" value="Genomic_DNA"/>
</dbReference>
<reference evidence="4 5" key="1">
    <citation type="submission" date="2024-06" db="EMBL/GenBank/DDBJ databases">
        <authorList>
            <person name="Pan Q."/>
            <person name="Wen M."/>
            <person name="Jouanno E."/>
            <person name="Zahm M."/>
            <person name="Klopp C."/>
            <person name="Cabau C."/>
            <person name="Louis A."/>
            <person name="Berthelot C."/>
            <person name="Parey E."/>
            <person name="Roest Crollius H."/>
            <person name="Montfort J."/>
            <person name="Robinson-Rechavi M."/>
            <person name="Bouchez O."/>
            <person name="Lampietro C."/>
            <person name="Lopez Roques C."/>
            <person name="Donnadieu C."/>
            <person name="Postlethwait J."/>
            <person name="Bobe J."/>
            <person name="Verreycken H."/>
            <person name="Guiguen Y."/>
        </authorList>
    </citation>
    <scope>NUCLEOTIDE SEQUENCE [LARGE SCALE GENOMIC DNA]</scope>
    <source>
        <strain evidence="4">Up_M1</strain>
        <tissue evidence="4">Testis</tissue>
    </source>
</reference>
<dbReference type="Pfam" id="PF00059">
    <property type="entry name" value="Lectin_C"/>
    <property type="match status" value="4"/>
</dbReference>
<feature type="domain" description="C-type lectin" evidence="3">
    <location>
        <begin position="90"/>
        <end position="212"/>
    </location>
</feature>
<dbReference type="InterPro" id="IPR018378">
    <property type="entry name" value="C-type_lectin_CS"/>
</dbReference>
<feature type="domain" description="C-type lectin" evidence="3">
    <location>
        <begin position="375"/>
        <end position="495"/>
    </location>
</feature>
<dbReference type="AlphaFoldDB" id="A0ABD0W5U6"/>
<keyword evidence="2" id="KW-1133">Transmembrane helix</keyword>
<dbReference type="InterPro" id="IPR050111">
    <property type="entry name" value="C-type_lectin/snaclec_domain"/>
</dbReference>
<dbReference type="InterPro" id="IPR016186">
    <property type="entry name" value="C-type_lectin-like/link_sf"/>
</dbReference>
<dbReference type="SUPFAM" id="SSF56436">
    <property type="entry name" value="C-type lectin-like"/>
    <property type="match status" value="4"/>
</dbReference>
<name>A0ABD0W5U6_UMBPY</name>
<evidence type="ECO:0000256" key="1">
    <source>
        <dbReference type="ARBA" id="ARBA00023157"/>
    </source>
</evidence>
<keyword evidence="2" id="KW-0812">Transmembrane</keyword>
<dbReference type="Proteomes" id="UP001557470">
    <property type="component" value="Unassembled WGS sequence"/>
</dbReference>
<keyword evidence="2" id="KW-0472">Membrane</keyword>
<evidence type="ECO:0000259" key="3">
    <source>
        <dbReference type="PROSITE" id="PS50041"/>
    </source>
</evidence>
<protein>
    <recommendedName>
        <fullName evidence="3">C-type lectin domain-containing protein</fullName>
    </recommendedName>
</protein>
<evidence type="ECO:0000256" key="2">
    <source>
        <dbReference type="SAM" id="Phobius"/>
    </source>
</evidence>